<name>S4RSR5_PETMA</name>
<accession>S4RSR5</accession>
<reference evidence="3" key="2">
    <citation type="submission" date="2025-09" db="UniProtKB">
        <authorList>
            <consortium name="Ensembl"/>
        </authorList>
    </citation>
    <scope>IDENTIFICATION</scope>
</reference>
<dbReference type="Ensembl" id="ENSPMAT00000008292.1">
    <property type="protein sequence ID" value="ENSPMAP00000008255.1"/>
    <property type="gene ID" value="ENSPMAG00000007501.1"/>
</dbReference>
<dbReference type="Gene3D" id="2.60.60.20">
    <property type="entry name" value="PLAT/LH2 domain"/>
    <property type="match status" value="2"/>
</dbReference>
<dbReference type="InterPro" id="IPR052970">
    <property type="entry name" value="Inner_ear_hair_cell_LOXHD"/>
</dbReference>
<sequence>SEWKILLVTGDGPDSGTEATVSLVVYGERGVSRTLLLGSGESHLFKPRSVDSFRISLPELGELYKLRVGHSGVGEASAWLLERVRLKPAGGRPLELPVTRWLADDRDDGDTWREVPVPRPGKRLLPVVVYQLSVLTGGRAGADTDARVHASLWGERGDSGARLLHRSLNNPIPFQEGQMDVFRLEAVSLGELRKVVIGHDGTSPGQGWFLDRVVVKVTGSELDREYVFPCERWVRVREGSGGVAVSALVDPGDVGELYKLSHHRYVVSVHVGERWGAETFAGVYMTLYGESGDTGCRLLTFNSTFPRRAQTDSFLVEAVSLGQVRKVVIGHDGEGYGSGLFVKMVTVR</sequence>
<dbReference type="SUPFAM" id="SSF49723">
    <property type="entry name" value="Lipase/lipooxygenase domain (PLAT/LH2 domain)"/>
    <property type="match status" value="3"/>
</dbReference>
<evidence type="ECO:0000313" key="3">
    <source>
        <dbReference type="Ensembl" id="ENSPMAP00000008255.1"/>
    </source>
</evidence>
<feature type="domain" description="PLAT" evidence="2">
    <location>
        <begin position="128"/>
        <end position="248"/>
    </location>
</feature>
<dbReference type="GeneTree" id="ENSGT00940000164647"/>
<evidence type="ECO:0000259" key="2">
    <source>
        <dbReference type="PROSITE" id="PS50095"/>
    </source>
</evidence>
<dbReference type="PROSITE" id="PS50095">
    <property type="entry name" value="PLAT"/>
    <property type="match status" value="3"/>
</dbReference>
<evidence type="ECO:0000256" key="1">
    <source>
        <dbReference type="PROSITE-ProRule" id="PRU00152"/>
    </source>
</evidence>
<dbReference type="InterPro" id="IPR001024">
    <property type="entry name" value="PLAT/LH2_dom"/>
</dbReference>
<protein>
    <recommendedName>
        <fullName evidence="2">PLAT domain-containing protein</fullName>
    </recommendedName>
</protein>
<reference evidence="3" key="1">
    <citation type="submission" date="2025-08" db="UniProtKB">
        <authorList>
            <consortium name="Ensembl"/>
        </authorList>
    </citation>
    <scope>IDENTIFICATION</scope>
</reference>
<dbReference type="Pfam" id="PF01477">
    <property type="entry name" value="PLAT"/>
    <property type="match status" value="3"/>
</dbReference>
<comment type="caution">
    <text evidence="1">Lacks conserved residue(s) required for the propagation of feature annotation.</text>
</comment>
<feature type="domain" description="PLAT" evidence="2">
    <location>
        <begin position="1"/>
        <end position="116"/>
    </location>
</feature>
<dbReference type="AlphaFoldDB" id="S4RSR5"/>
<organism evidence="3">
    <name type="scientific">Petromyzon marinus</name>
    <name type="common">Sea lamprey</name>
    <dbReference type="NCBI Taxonomy" id="7757"/>
    <lineage>
        <taxon>Eukaryota</taxon>
        <taxon>Metazoa</taxon>
        <taxon>Chordata</taxon>
        <taxon>Craniata</taxon>
        <taxon>Vertebrata</taxon>
        <taxon>Cyclostomata</taxon>
        <taxon>Hyperoartia</taxon>
        <taxon>Petromyzontiformes</taxon>
        <taxon>Petromyzontidae</taxon>
        <taxon>Petromyzon</taxon>
    </lineage>
</organism>
<dbReference type="SMART" id="SM00308">
    <property type="entry name" value="LH2"/>
    <property type="match status" value="2"/>
</dbReference>
<dbReference type="PANTHER" id="PTHR45901:SF7">
    <property type="entry name" value="OXYGEN-REGULATED PROTEIN 1"/>
    <property type="match status" value="1"/>
</dbReference>
<dbReference type="InterPro" id="IPR036392">
    <property type="entry name" value="PLAT/LH2_dom_sf"/>
</dbReference>
<dbReference type="PANTHER" id="PTHR45901">
    <property type="entry name" value="PROTEIN CBG12474"/>
    <property type="match status" value="1"/>
</dbReference>
<proteinExistence type="predicted"/>
<dbReference type="CDD" id="cd01756">
    <property type="entry name" value="PLAT_repeat"/>
    <property type="match status" value="1"/>
</dbReference>
<feature type="domain" description="PLAT" evidence="2">
    <location>
        <begin position="263"/>
        <end position="348"/>
    </location>
</feature>
<dbReference type="Gene3D" id="2.40.180.10">
    <property type="entry name" value="Catalase core domain"/>
    <property type="match status" value="1"/>
</dbReference>